<dbReference type="InterPro" id="IPR036196">
    <property type="entry name" value="Ptyr_pPase_sf"/>
</dbReference>
<feature type="domain" description="Phosphotyrosine protein phosphatase I" evidence="5">
    <location>
        <begin position="7"/>
        <end position="154"/>
    </location>
</feature>
<dbReference type="InterPro" id="IPR050438">
    <property type="entry name" value="LMW_PTPase"/>
</dbReference>
<dbReference type="CDD" id="cd16343">
    <property type="entry name" value="LMWPTP"/>
    <property type="match status" value="1"/>
</dbReference>
<dbReference type="PANTHER" id="PTHR11717">
    <property type="entry name" value="LOW MOLECULAR WEIGHT PROTEIN TYROSINE PHOSPHATASE"/>
    <property type="match status" value="1"/>
</dbReference>
<evidence type="ECO:0000313" key="6">
    <source>
        <dbReference type="EMBL" id="USD21392.1"/>
    </source>
</evidence>
<dbReference type="SMART" id="SM00226">
    <property type="entry name" value="LMWPc"/>
    <property type="match status" value="1"/>
</dbReference>
<proteinExistence type="inferred from homology"/>
<evidence type="ECO:0000256" key="2">
    <source>
        <dbReference type="ARBA" id="ARBA00013064"/>
    </source>
</evidence>
<dbReference type="RefSeq" id="WP_252083789.1">
    <property type="nucleotide sequence ID" value="NZ_CP092418.1"/>
</dbReference>
<dbReference type="PANTHER" id="PTHR11717:SF7">
    <property type="entry name" value="LOW MOLECULAR WEIGHT PHOSPHOTYROSINE PROTEIN PHOSPHATASE"/>
    <property type="match status" value="1"/>
</dbReference>
<evidence type="ECO:0000259" key="5">
    <source>
        <dbReference type="SMART" id="SM00226"/>
    </source>
</evidence>
<comment type="similarity">
    <text evidence="1">Belongs to the low molecular weight phosphotyrosine protein phosphatase family.</text>
</comment>
<protein>
    <recommendedName>
        <fullName evidence="2">protein-tyrosine-phosphatase</fullName>
        <ecNumber evidence="2">3.1.3.48</ecNumber>
    </recommendedName>
</protein>
<dbReference type="Proteomes" id="UP001055658">
    <property type="component" value="Chromosome"/>
</dbReference>
<dbReference type="EMBL" id="CP092418">
    <property type="protein sequence ID" value="USD21392.1"/>
    <property type="molecule type" value="Genomic_DNA"/>
</dbReference>
<dbReference type="Pfam" id="PF01451">
    <property type="entry name" value="LMWPc"/>
    <property type="match status" value="1"/>
</dbReference>
<dbReference type="InterPro" id="IPR017867">
    <property type="entry name" value="Tyr_phospatase_low_mol_wt"/>
</dbReference>
<accession>A0ABY4VG04</accession>
<organism evidence="6 7">
    <name type="scientific">Microbulbifer variabilis</name>
    <dbReference type="NCBI Taxonomy" id="266805"/>
    <lineage>
        <taxon>Bacteria</taxon>
        <taxon>Pseudomonadati</taxon>
        <taxon>Pseudomonadota</taxon>
        <taxon>Gammaproteobacteria</taxon>
        <taxon>Cellvibrionales</taxon>
        <taxon>Microbulbiferaceae</taxon>
        <taxon>Microbulbifer</taxon>
    </lineage>
</organism>
<keyword evidence="4" id="KW-0904">Protein phosphatase</keyword>
<gene>
    <name evidence="6" type="ORF">MJO52_20425</name>
</gene>
<evidence type="ECO:0000313" key="7">
    <source>
        <dbReference type="Proteomes" id="UP001055658"/>
    </source>
</evidence>
<dbReference type="EC" id="3.1.3.48" evidence="2"/>
<reference evidence="6" key="1">
    <citation type="submission" date="2022-02" db="EMBL/GenBank/DDBJ databases">
        <title>Coral-associated bacteria.</title>
        <authorList>
            <person name="Tang K."/>
            <person name="Wang X."/>
        </authorList>
    </citation>
    <scope>NUCLEOTIDE SEQUENCE</scope>
    <source>
        <strain evidence="6">SCSIO 43006</strain>
    </source>
</reference>
<dbReference type="Gene3D" id="3.40.50.2300">
    <property type="match status" value="1"/>
</dbReference>
<evidence type="ECO:0000256" key="1">
    <source>
        <dbReference type="ARBA" id="ARBA00011063"/>
    </source>
</evidence>
<name>A0ABY4VG04_9GAMM</name>
<evidence type="ECO:0000256" key="3">
    <source>
        <dbReference type="ARBA" id="ARBA00022801"/>
    </source>
</evidence>
<dbReference type="PRINTS" id="PR00719">
    <property type="entry name" value="LMWPTPASE"/>
</dbReference>
<keyword evidence="7" id="KW-1185">Reference proteome</keyword>
<evidence type="ECO:0000256" key="4">
    <source>
        <dbReference type="ARBA" id="ARBA00022912"/>
    </source>
</evidence>
<dbReference type="InterPro" id="IPR023485">
    <property type="entry name" value="Ptyr_pPase"/>
</dbReference>
<keyword evidence="3" id="KW-0378">Hydrolase</keyword>
<dbReference type="SUPFAM" id="SSF52788">
    <property type="entry name" value="Phosphotyrosine protein phosphatases I"/>
    <property type="match status" value="1"/>
</dbReference>
<sequence>MNIKPRYSILFVCLGNICRSPLAESVFRTKAQLAGFSFLVDSAGIINQHVGERPDQRALKLGEDNGYSFRNFHARQVREGDFSRFDYILAMDNETLKSLKSLSPIQYQSKLYLFLDFAGDTTKKNIPDPYFGGLSDFKKTLSAIEQGVDLLIEKLKEENN</sequence>